<accession>A0A5B9R379</accession>
<evidence type="ECO:0000313" key="2">
    <source>
        <dbReference type="EMBL" id="QEG40751.1"/>
    </source>
</evidence>
<dbReference type="RefSeq" id="WP_238388594.1">
    <property type="nucleotide sequence ID" value="NZ_CP042914.1"/>
</dbReference>
<gene>
    <name evidence="2" type="ORF">UC8_27680</name>
</gene>
<evidence type="ECO:0000259" key="1">
    <source>
        <dbReference type="PROSITE" id="PS51819"/>
    </source>
</evidence>
<name>A0A5B9R379_9BACT</name>
<feature type="domain" description="VOC" evidence="1">
    <location>
        <begin position="3"/>
        <end position="129"/>
    </location>
</feature>
<dbReference type="Proteomes" id="UP000325286">
    <property type="component" value="Chromosome"/>
</dbReference>
<evidence type="ECO:0000313" key="3">
    <source>
        <dbReference type="Proteomes" id="UP000325286"/>
    </source>
</evidence>
<organism evidence="2 3">
    <name type="scientific">Roseimaritima ulvae</name>
    <dbReference type="NCBI Taxonomy" id="980254"/>
    <lineage>
        <taxon>Bacteria</taxon>
        <taxon>Pseudomonadati</taxon>
        <taxon>Planctomycetota</taxon>
        <taxon>Planctomycetia</taxon>
        <taxon>Pirellulales</taxon>
        <taxon>Pirellulaceae</taxon>
        <taxon>Roseimaritima</taxon>
    </lineage>
</organism>
<dbReference type="InterPro" id="IPR037523">
    <property type="entry name" value="VOC_core"/>
</dbReference>
<reference evidence="2 3" key="1">
    <citation type="submission" date="2019-08" db="EMBL/GenBank/DDBJ databases">
        <title>Deep-cultivation of Planctomycetes and their phenomic and genomic characterization uncovers novel biology.</title>
        <authorList>
            <person name="Wiegand S."/>
            <person name="Jogler M."/>
            <person name="Boedeker C."/>
            <person name="Pinto D."/>
            <person name="Vollmers J."/>
            <person name="Rivas-Marin E."/>
            <person name="Kohn T."/>
            <person name="Peeters S.H."/>
            <person name="Heuer A."/>
            <person name="Rast P."/>
            <person name="Oberbeckmann S."/>
            <person name="Bunk B."/>
            <person name="Jeske O."/>
            <person name="Meyerdierks A."/>
            <person name="Storesund J.E."/>
            <person name="Kallscheuer N."/>
            <person name="Luecker S."/>
            <person name="Lage O.M."/>
            <person name="Pohl T."/>
            <person name="Merkel B.J."/>
            <person name="Hornburger P."/>
            <person name="Mueller R.-W."/>
            <person name="Bruemmer F."/>
            <person name="Labrenz M."/>
            <person name="Spormann A.M."/>
            <person name="Op den Camp H."/>
            <person name="Overmann J."/>
            <person name="Amann R."/>
            <person name="Jetten M.S.M."/>
            <person name="Mascher T."/>
            <person name="Medema M.H."/>
            <person name="Devos D.P."/>
            <person name="Kaster A.-K."/>
            <person name="Ovreas L."/>
            <person name="Rohde M."/>
            <person name="Galperin M.Y."/>
            <person name="Jogler C."/>
        </authorList>
    </citation>
    <scope>NUCLEOTIDE SEQUENCE [LARGE SCALE GENOMIC DNA]</scope>
    <source>
        <strain evidence="2 3">UC8</strain>
    </source>
</reference>
<dbReference type="AlphaFoldDB" id="A0A5B9R379"/>
<dbReference type="InterPro" id="IPR029068">
    <property type="entry name" value="Glyas_Bleomycin-R_OHBP_Dase"/>
</dbReference>
<dbReference type="InterPro" id="IPR004360">
    <property type="entry name" value="Glyas_Fos-R_dOase_dom"/>
</dbReference>
<dbReference type="EMBL" id="CP042914">
    <property type="protein sequence ID" value="QEG40751.1"/>
    <property type="molecule type" value="Genomic_DNA"/>
</dbReference>
<proteinExistence type="predicted"/>
<dbReference type="PROSITE" id="PS51819">
    <property type="entry name" value="VOC"/>
    <property type="match status" value="1"/>
</dbReference>
<dbReference type="PANTHER" id="PTHR34109">
    <property type="entry name" value="BNAUNNG04460D PROTEIN-RELATED"/>
    <property type="match status" value="1"/>
</dbReference>
<dbReference type="Gene3D" id="3.10.180.10">
    <property type="entry name" value="2,3-Dihydroxybiphenyl 1,2-Dioxygenase, domain 1"/>
    <property type="match status" value="1"/>
</dbReference>
<protein>
    <submittedName>
        <fullName evidence="2">Glyoxalase-like domain protein</fullName>
    </submittedName>
</protein>
<keyword evidence="3" id="KW-1185">Reference proteome</keyword>
<dbReference type="KEGG" id="rul:UC8_27680"/>
<dbReference type="SUPFAM" id="SSF54593">
    <property type="entry name" value="Glyoxalase/Bleomycin resistance protein/Dihydroxybiphenyl dioxygenase"/>
    <property type="match status" value="1"/>
</dbReference>
<dbReference type="Pfam" id="PF00903">
    <property type="entry name" value="Glyoxalase"/>
    <property type="match status" value="1"/>
</dbReference>
<sequence length="144" mass="15349">MIRFAYTIVYVQDVSRSLQFYQNAFGLQTCFLHPSQTYGELETGTTKLAFAAHGLAEGNLPGGYLPVDHKANKPLGIEIALMTDDVPAAVAQAVAAGASVVVHPSEKPWGQTVAYLRDPDGTLLEVCSPVQTKPQTGSTKDPSS</sequence>